<dbReference type="STRING" id="1122180.Lokhon_00669"/>
<evidence type="ECO:0000256" key="4">
    <source>
        <dbReference type="ARBA" id="ARBA00024746"/>
    </source>
</evidence>
<keyword evidence="8" id="KW-0966">Cell projection</keyword>
<proteinExistence type="inferred from homology"/>
<dbReference type="OrthoDB" id="9785233at2"/>
<evidence type="ECO:0000256" key="3">
    <source>
        <dbReference type="ARBA" id="ARBA00022795"/>
    </source>
</evidence>
<keyword evidence="8" id="KW-0969">Cilium</keyword>
<dbReference type="Pfam" id="PF03963">
    <property type="entry name" value="FlgD"/>
    <property type="match status" value="1"/>
</dbReference>
<dbReference type="eggNOG" id="COG1843">
    <property type="taxonomic scope" value="Bacteria"/>
</dbReference>
<keyword evidence="8" id="KW-0282">Flagellum</keyword>
<sequence>MSLIPDAASATSLAPAQGAAPLSASGASDFEMFLKMLTAQIRNQDPLEPMESADYAVQLATFSGVEQQVKTNDLLAGLAAGLGQGGLGQAAGWVGREVRAPLTAAFDGTPLALEFETRAGADAGVLVVSDAEGREVARHDTGAGPQRFDWGGTDAQGAPLPLGRYGFAIVSRSGGEEIGRDVVETYGLVREVRLGAEGAVLRLDGGGEVPMAAVSALRAAS</sequence>
<dbReference type="AlphaFoldDB" id="A0A017HG79"/>
<dbReference type="Pfam" id="PF13861">
    <property type="entry name" value="FLgD_tudor"/>
    <property type="match status" value="1"/>
</dbReference>
<dbReference type="Proteomes" id="UP000025047">
    <property type="component" value="Unassembled WGS sequence"/>
</dbReference>
<reference evidence="8 9" key="1">
    <citation type="submission" date="2013-03" db="EMBL/GenBank/DDBJ databases">
        <authorList>
            <person name="Fiebig A."/>
            <person name="Goeker M."/>
            <person name="Klenk H.-P.P."/>
        </authorList>
    </citation>
    <scope>NUCLEOTIDE SEQUENCE [LARGE SCALE GENOMIC DNA]</scope>
    <source>
        <strain evidence="8 9">DSM 17492</strain>
    </source>
</reference>
<dbReference type="HOGENOM" id="CLU_047535_0_1_5"/>
<evidence type="ECO:0000256" key="5">
    <source>
        <dbReference type="RuleBase" id="RU362076"/>
    </source>
</evidence>
<dbReference type="Gene3D" id="2.30.30.910">
    <property type="match status" value="1"/>
</dbReference>
<protein>
    <recommendedName>
        <fullName evidence="2 5">Basal-body rod modification protein FlgD</fullName>
    </recommendedName>
</protein>
<comment type="similarity">
    <text evidence="1 5">Belongs to the FlgD family.</text>
</comment>
<feature type="domain" description="FlgD/Vpr Ig-like" evidence="6">
    <location>
        <begin position="106"/>
        <end position="174"/>
    </location>
</feature>
<evidence type="ECO:0000313" key="9">
    <source>
        <dbReference type="Proteomes" id="UP000025047"/>
    </source>
</evidence>
<feature type="domain" description="FlgD Tudor-like" evidence="7">
    <location>
        <begin position="89"/>
        <end position="214"/>
    </location>
</feature>
<keyword evidence="9" id="KW-1185">Reference proteome</keyword>
<accession>A0A017HG79</accession>
<dbReference type="GO" id="GO:0044781">
    <property type="term" value="P:bacterial-type flagellum organization"/>
    <property type="evidence" value="ECO:0007669"/>
    <property type="project" value="UniProtKB-UniRule"/>
</dbReference>
<evidence type="ECO:0000256" key="1">
    <source>
        <dbReference type="ARBA" id="ARBA00010577"/>
    </source>
</evidence>
<dbReference type="InterPro" id="IPR025963">
    <property type="entry name" value="FLgD_Tudor"/>
</dbReference>
<dbReference type="InterPro" id="IPR025965">
    <property type="entry name" value="FlgD/Vpr_Ig-like"/>
</dbReference>
<evidence type="ECO:0000313" key="8">
    <source>
        <dbReference type="EMBL" id="EYD73143.1"/>
    </source>
</evidence>
<dbReference type="PATRIC" id="fig|1122180.6.peg.668"/>
<evidence type="ECO:0000256" key="2">
    <source>
        <dbReference type="ARBA" id="ARBA00016013"/>
    </source>
</evidence>
<comment type="caution">
    <text evidence="8">The sequence shown here is derived from an EMBL/GenBank/DDBJ whole genome shotgun (WGS) entry which is preliminary data.</text>
</comment>
<keyword evidence="3 5" id="KW-1005">Bacterial flagellum biogenesis</keyword>
<dbReference type="Gene3D" id="2.60.40.4070">
    <property type="match status" value="1"/>
</dbReference>
<organism evidence="8 9">
    <name type="scientific">Limimaricola hongkongensis DSM 17492</name>
    <dbReference type="NCBI Taxonomy" id="1122180"/>
    <lineage>
        <taxon>Bacteria</taxon>
        <taxon>Pseudomonadati</taxon>
        <taxon>Pseudomonadota</taxon>
        <taxon>Alphaproteobacteria</taxon>
        <taxon>Rhodobacterales</taxon>
        <taxon>Paracoccaceae</taxon>
        <taxon>Limimaricola</taxon>
    </lineage>
</organism>
<comment type="function">
    <text evidence="4 5">Required for flagellar hook formation. May act as a scaffolding protein.</text>
</comment>
<evidence type="ECO:0000259" key="6">
    <source>
        <dbReference type="Pfam" id="PF13860"/>
    </source>
</evidence>
<dbReference type="InterPro" id="IPR005648">
    <property type="entry name" value="FlgD"/>
</dbReference>
<gene>
    <name evidence="8" type="ORF">Lokhon_00669</name>
</gene>
<name>A0A017HG79_9RHOB</name>
<dbReference type="EMBL" id="APGJ01000003">
    <property type="protein sequence ID" value="EYD73143.1"/>
    <property type="molecule type" value="Genomic_DNA"/>
</dbReference>
<dbReference type="RefSeq" id="WP_017927829.1">
    <property type="nucleotide sequence ID" value="NZ_KB822996.1"/>
</dbReference>
<dbReference type="Pfam" id="PF13860">
    <property type="entry name" value="FlgD_ig"/>
    <property type="match status" value="1"/>
</dbReference>
<evidence type="ECO:0000259" key="7">
    <source>
        <dbReference type="Pfam" id="PF13861"/>
    </source>
</evidence>